<evidence type="ECO:0000256" key="1">
    <source>
        <dbReference type="SAM" id="Phobius"/>
    </source>
</evidence>
<keyword evidence="1" id="KW-0812">Transmembrane</keyword>
<dbReference type="Gene3D" id="3.90.70.80">
    <property type="match status" value="1"/>
</dbReference>
<evidence type="ECO:0000313" key="3">
    <source>
        <dbReference type="Proteomes" id="UP001159363"/>
    </source>
</evidence>
<dbReference type="Proteomes" id="UP001159363">
    <property type="component" value="Chromosome 10"/>
</dbReference>
<dbReference type="EMBL" id="JARBHB010000011">
    <property type="protein sequence ID" value="KAJ8873212.1"/>
    <property type="molecule type" value="Genomic_DNA"/>
</dbReference>
<reference evidence="2 3" key="1">
    <citation type="submission" date="2023-02" db="EMBL/GenBank/DDBJ databases">
        <title>LHISI_Scaffold_Assembly.</title>
        <authorList>
            <person name="Stuart O.P."/>
            <person name="Cleave R."/>
            <person name="Magrath M.J.L."/>
            <person name="Mikheyev A.S."/>
        </authorList>
    </citation>
    <scope>NUCLEOTIDE SEQUENCE [LARGE SCALE GENOMIC DNA]</scope>
    <source>
        <strain evidence="2">Daus_M_001</strain>
        <tissue evidence="2">Leg muscle</tissue>
    </source>
</reference>
<feature type="transmembrane region" description="Helical" evidence="1">
    <location>
        <begin position="21"/>
        <end position="42"/>
    </location>
</feature>
<organism evidence="2 3">
    <name type="scientific">Dryococelus australis</name>
    <dbReference type="NCBI Taxonomy" id="614101"/>
    <lineage>
        <taxon>Eukaryota</taxon>
        <taxon>Metazoa</taxon>
        <taxon>Ecdysozoa</taxon>
        <taxon>Arthropoda</taxon>
        <taxon>Hexapoda</taxon>
        <taxon>Insecta</taxon>
        <taxon>Pterygota</taxon>
        <taxon>Neoptera</taxon>
        <taxon>Polyneoptera</taxon>
        <taxon>Phasmatodea</taxon>
        <taxon>Verophasmatodea</taxon>
        <taxon>Anareolatae</taxon>
        <taxon>Phasmatidae</taxon>
        <taxon>Eurycanthinae</taxon>
        <taxon>Dryococelus</taxon>
    </lineage>
</organism>
<evidence type="ECO:0000313" key="2">
    <source>
        <dbReference type="EMBL" id="KAJ8873212.1"/>
    </source>
</evidence>
<keyword evidence="3" id="KW-1185">Reference proteome</keyword>
<proteinExistence type="predicted"/>
<protein>
    <submittedName>
        <fullName evidence="2">Uncharacterized protein</fullName>
    </submittedName>
</protein>
<keyword evidence="1" id="KW-0472">Membrane</keyword>
<sequence>MPLERNASFGKTVSHRVLFSSVLIVCAVVTAVVMFSLGRWTWFELIEPRLNRVNYETVMTNSKEVSIVSMPRGGDSLFMAVAHQLNPHSLDMSKRAEKLRLGVCYQLMQGLDKYRTLVLESLGDHCGRYAERKSQDSQILHFLQDLARPGFPGGKESLQAIADMLQVSRHTPANVCHTLTRHDAITGAPACHSPSPRQRTRFESRRGHSRMFARVNRGGISHWSVGFLEGLPLPPPLHSGAVPYHLVSPSSALKTLIPDPRCLPHSGSEPGPALPSSFWVGTRTRAAFLILGRNPDPRCIPHSGSEPGPALPSSFWVGTRTRAAFLIAGFFGLPKSLQVTSANWARAMSEQLVPSVTGSLSATCHCYLCVIAGGVLPQLPRLMQVDMMVFVEGGDMDRVKSSAGYIHHTISVVRRRAERGGCRGRFHYDSVYSVSRFVVEMATTPQPS</sequence>
<keyword evidence="1" id="KW-1133">Transmembrane helix</keyword>
<accession>A0ABQ9GMG7</accession>
<name>A0ABQ9GMG7_9NEOP</name>
<gene>
    <name evidence="2" type="ORF">PR048_026845</name>
</gene>
<dbReference type="CDD" id="cd22744">
    <property type="entry name" value="OTU"/>
    <property type="match status" value="1"/>
</dbReference>
<comment type="caution">
    <text evidence="2">The sequence shown here is derived from an EMBL/GenBank/DDBJ whole genome shotgun (WGS) entry which is preliminary data.</text>
</comment>